<protein>
    <recommendedName>
        <fullName evidence="1">DUF7894 domain-containing protein</fullName>
    </recommendedName>
</protein>
<accession>A0A699KAU6</accession>
<name>A0A699KAU6_TANCI</name>
<organism evidence="2">
    <name type="scientific">Tanacetum cinerariifolium</name>
    <name type="common">Dalmatian daisy</name>
    <name type="synonym">Chrysanthemum cinerariifolium</name>
    <dbReference type="NCBI Taxonomy" id="118510"/>
    <lineage>
        <taxon>Eukaryota</taxon>
        <taxon>Viridiplantae</taxon>
        <taxon>Streptophyta</taxon>
        <taxon>Embryophyta</taxon>
        <taxon>Tracheophyta</taxon>
        <taxon>Spermatophyta</taxon>
        <taxon>Magnoliopsida</taxon>
        <taxon>eudicotyledons</taxon>
        <taxon>Gunneridae</taxon>
        <taxon>Pentapetalae</taxon>
        <taxon>asterids</taxon>
        <taxon>campanulids</taxon>
        <taxon>Asterales</taxon>
        <taxon>Asteraceae</taxon>
        <taxon>Asteroideae</taxon>
        <taxon>Anthemideae</taxon>
        <taxon>Anthemidinae</taxon>
        <taxon>Tanacetum</taxon>
    </lineage>
</organism>
<feature type="non-terminal residue" evidence="2">
    <location>
        <position position="49"/>
    </location>
</feature>
<dbReference type="EMBL" id="BKCJ010494511">
    <property type="protein sequence ID" value="GFA82180.1"/>
    <property type="molecule type" value="Genomic_DNA"/>
</dbReference>
<dbReference type="InterPro" id="IPR057216">
    <property type="entry name" value="DUF7894"/>
</dbReference>
<evidence type="ECO:0000259" key="1">
    <source>
        <dbReference type="Pfam" id="PF25428"/>
    </source>
</evidence>
<feature type="domain" description="DUF7894" evidence="1">
    <location>
        <begin position="16"/>
        <end position="49"/>
    </location>
</feature>
<sequence length="49" mass="5518">MKTTLTVKWFICFCRTEVFELSLERYGVTDVKAAGSVTLFVDSNGVKQV</sequence>
<dbReference type="AlphaFoldDB" id="A0A699KAU6"/>
<gene>
    <name evidence="2" type="ORF">Tci_654152</name>
</gene>
<comment type="caution">
    <text evidence="2">The sequence shown here is derived from an EMBL/GenBank/DDBJ whole genome shotgun (WGS) entry which is preliminary data.</text>
</comment>
<reference evidence="2" key="1">
    <citation type="journal article" date="2019" name="Sci. Rep.">
        <title>Draft genome of Tanacetum cinerariifolium, the natural source of mosquito coil.</title>
        <authorList>
            <person name="Yamashiro T."/>
            <person name="Shiraishi A."/>
            <person name="Satake H."/>
            <person name="Nakayama K."/>
        </authorList>
    </citation>
    <scope>NUCLEOTIDE SEQUENCE</scope>
</reference>
<proteinExistence type="predicted"/>
<dbReference type="Pfam" id="PF25428">
    <property type="entry name" value="DUF7894"/>
    <property type="match status" value="1"/>
</dbReference>
<evidence type="ECO:0000313" key="2">
    <source>
        <dbReference type="EMBL" id="GFA82180.1"/>
    </source>
</evidence>